<dbReference type="InterPro" id="IPR013762">
    <property type="entry name" value="Integrase-like_cat_sf"/>
</dbReference>
<keyword evidence="2" id="KW-0229">DNA integration</keyword>
<dbReference type="InterPro" id="IPR011010">
    <property type="entry name" value="DNA_brk_join_enz"/>
</dbReference>
<comment type="similarity">
    <text evidence="1">Belongs to the 'phage' integrase family.</text>
</comment>
<dbReference type="EMBL" id="NEEW01000005">
    <property type="protein sequence ID" value="PJD86683.1"/>
    <property type="molecule type" value="Genomic_DNA"/>
</dbReference>
<evidence type="ECO:0000256" key="3">
    <source>
        <dbReference type="ARBA" id="ARBA00023125"/>
    </source>
</evidence>
<dbReference type="Gene3D" id="1.10.443.10">
    <property type="entry name" value="Intergrase catalytic core"/>
    <property type="match status" value="1"/>
</dbReference>
<keyword evidence="3" id="KW-0238">DNA-binding</keyword>
<gene>
    <name evidence="6" type="ORF">B9Q30_12505</name>
</gene>
<feature type="domain" description="Tyr recombinase" evidence="5">
    <location>
        <begin position="397"/>
        <end position="608"/>
    </location>
</feature>
<evidence type="ECO:0000259" key="5">
    <source>
        <dbReference type="PROSITE" id="PS51898"/>
    </source>
</evidence>
<dbReference type="InterPro" id="IPR046668">
    <property type="entry name" value="DUF6538"/>
</dbReference>
<accession>A0A2J0Q254</accession>
<dbReference type="GO" id="GO:0003677">
    <property type="term" value="F:DNA binding"/>
    <property type="evidence" value="ECO:0007669"/>
    <property type="project" value="UniProtKB-KW"/>
</dbReference>
<proteinExistence type="inferred from homology"/>
<dbReference type="Pfam" id="PF00589">
    <property type="entry name" value="Phage_integrase"/>
    <property type="match status" value="1"/>
</dbReference>
<dbReference type="CDD" id="cd01184">
    <property type="entry name" value="INT_C_like_1"/>
    <property type="match status" value="1"/>
</dbReference>
<dbReference type="InterPro" id="IPR002104">
    <property type="entry name" value="Integrase_catalytic"/>
</dbReference>
<evidence type="ECO:0000313" key="6">
    <source>
        <dbReference type="EMBL" id="PJD86683.1"/>
    </source>
</evidence>
<dbReference type="AlphaFoldDB" id="A0A2J0Q254"/>
<keyword evidence="4" id="KW-0233">DNA recombination</keyword>
<evidence type="ECO:0000256" key="2">
    <source>
        <dbReference type="ARBA" id="ARBA00022908"/>
    </source>
</evidence>
<organism evidence="6 7">
    <name type="scientific">Enterobacter hormaechei</name>
    <dbReference type="NCBI Taxonomy" id="158836"/>
    <lineage>
        <taxon>Bacteria</taxon>
        <taxon>Pseudomonadati</taxon>
        <taxon>Pseudomonadota</taxon>
        <taxon>Gammaproteobacteria</taxon>
        <taxon>Enterobacterales</taxon>
        <taxon>Enterobacteriaceae</taxon>
        <taxon>Enterobacter</taxon>
        <taxon>Enterobacter cloacae complex</taxon>
    </lineage>
</organism>
<dbReference type="PROSITE" id="PS51898">
    <property type="entry name" value="TYR_RECOMBINASE"/>
    <property type="match status" value="1"/>
</dbReference>
<dbReference type="PANTHER" id="PTHR30349:SF41">
    <property type="entry name" value="INTEGRASE_RECOMBINASE PROTEIN MJ0367-RELATED"/>
    <property type="match status" value="1"/>
</dbReference>
<dbReference type="RefSeq" id="WP_047718029.1">
    <property type="nucleotide sequence ID" value="NZ_NEEW01000005.1"/>
</dbReference>
<dbReference type="GO" id="GO:0015074">
    <property type="term" value="P:DNA integration"/>
    <property type="evidence" value="ECO:0007669"/>
    <property type="project" value="UniProtKB-KW"/>
</dbReference>
<dbReference type="PANTHER" id="PTHR30349">
    <property type="entry name" value="PHAGE INTEGRASE-RELATED"/>
    <property type="match status" value="1"/>
</dbReference>
<dbReference type="Proteomes" id="UP000229974">
    <property type="component" value="Unassembled WGS sequence"/>
</dbReference>
<dbReference type="OrthoDB" id="9784724at2"/>
<comment type="caution">
    <text evidence="6">The sequence shown here is derived from an EMBL/GenBank/DDBJ whole genome shotgun (WGS) entry which is preliminary data.</text>
</comment>
<evidence type="ECO:0000313" key="7">
    <source>
        <dbReference type="Proteomes" id="UP000229974"/>
    </source>
</evidence>
<protein>
    <submittedName>
        <fullName evidence="6">Integrase</fullName>
    </submittedName>
</protein>
<evidence type="ECO:0000256" key="1">
    <source>
        <dbReference type="ARBA" id="ARBA00008857"/>
    </source>
</evidence>
<name>A0A2J0Q254_9ENTR</name>
<dbReference type="InterPro" id="IPR050090">
    <property type="entry name" value="Tyrosine_recombinase_XerCD"/>
</dbReference>
<reference evidence="6 7" key="1">
    <citation type="journal article" date="2017" name="J. Antimicrob. Chemother.">
        <title>Characterization of the population structure, drug resistance mechanisms and plasmids of the community-associated Enterobacter cloacae complex in China.</title>
        <authorList>
            <person name="Zhou K."/>
            <person name="Yu W."/>
            <person name="Cao X."/>
            <person name="Shen P."/>
            <person name="Lu H."/>
            <person name="Luo Q."/>
            <person name="Rossen J.W.A."/>
            <person name="Xiao Y."/>
        </authorList>
    </citation>
    <scope>NUCLEOTIDE SEQUENCE [LARGE SCALE GENOMIC DNA]</scope>
    <source>
        <strain evidence="6 7">ECC904</strain>
    </source>
</reference>
<dbReference type="SUPFAM" id="SSF56349">
    <property type="entry name" value="DNA breaking-rejoining enzymes"/>
    <property type="match status" value="1"/>
</dbReference>
<dbReference type="GO" id="GO:0006310">
    <property type="term" value="P:DNA recombination"/>
    <property type="evidence" value="ECO:0007669"/>
    <property type="project" value="UniProtKB-KW"/>
</dbReference>
<sequence length="646" mass="73624">MAQRDNLYRRSSGIYVVRIAVPARYRLYTGQREIHASTETNDIRKARAIAAVLLAVWQRCLGEYQKLDREKLVSSAPALAGEGMISLAEFCGLTSASLQQVAQRLLDTNIPLFWLADGHPAYYVEDLSLVDKDDPEASGFIIDSAINIGIRGSLNGYIQPLVTSRILRQMIAGEPLDAETAFKSSEASSKAAWFVDFPGVEISPGSLMIHRVQAERLRLFWLSYSPSLSPATTEKPKAISTAILSPSLPENEYVNRKYYSVKMSELCEKYIRYKRGGKFTEKAENRVREGFSLLVEVMGDPKLVKVDRDYLREYESLLRSIPARRDLAKIRYRINDIHELMVKARENGDPLMSDNTVRKYMRVIFEAFRWADGEGIFIKSPANQFFAPVENEKMDQDFKADFTDEDLHAIFNRPWFKRGTVDRNSGGRFHHYRAFHYWLPLIGFFTGARINELCQLYLDDIKQDAAGFYFFEISNERVDQSLKTINSRRKIPLHPTLIKLGLIRYCEALKKAGHARLFPELPYHSVKGYGDKASDWFNRSLLKVQLGFEKGSKKSFHSFRHTFSTRLKQAGIDSETRAQFVGHIRGSGETENRYSKDHPPAALYTVLESVTLGLPEVAPFVCEDGVVAVADALRIKQSNKKRIEKH</sequence>
<dbReference type="Pfam" id="PF20172">
    <property type="entry name" value="DUF6538"/>
    <property type="match status" value="1"/>
</dbReference>
<evidence type="ECO:0000256" key="4">
    <source>
        <dbReference type="ARBA" id="ARBA00023172"/>
    </source>
</evidence>